<gene>
    <name evidence="1" type="ORF">LGH70_22610</name>
</gene>
<sequence length="289" mass="32221">MVTPFLPATSFSSHPTPLSPAVQQAVALLSQHDQPQVRELGAEKLTYLLVEPLAGLPLLLGHTNTLTAAEDIVFLAQATAEMILMQYPAFRFPEICFALRRGASGEWKTRVEEVVLLSLPSIRHWLQSYQQQCRAAAIQLRQAAAQDVPVPNSEVDFIAMITSLAASVKVTGCFPHILDPGSVLYGWLKQIGAFKGFKTPAQYVELQRKESLRISQTREASSAKRGQQDSFAKQLRRGWPVDHPLAETILNNCRKRLLWEWICYHNAKGTDLHSWLTELGCIVQKPQAA</sequence>
<proteinExistence type="predicted"/>
<reference evidence="1" key="1">
    <citation type="submission" date="2021-10" db="EMBL/GenBank/DDBJ databases">
        <authorList>
            <person name="Dean J.D."/>
            <person name="Kim M.K."/>
            <person name="Newey C.N."/>
            <person name="Stoker T.S."/>
            <person name="Thompson D.W."/>
            <person name="Grose J.H."/>
        </authorList>
    </citation>
    <scope>NUCLEOTIDE SEQUENCE</scope>
    <source>
        <strain evidence="1">BT635</strain>
    </source>
</reference>
<dbReference type="Proteomes" id="UP001165297">
    <property type="component" value="Unassembled WGS sequence"/>
</dbReference>
<keyword evidence="2" id="KW-1185">Reference proteome</keyword>
<evidence type="ECO:0000313" key="1">
    <source>
        <dbReference type="EMBL" id="MCB2380402.1"/>
    </source>
</evidence>
<accession>A0ABS8AJ83</accession>
<name>A0ABS8AJ83_9BACT</name>
<comment type="caution">
    <text evidence="1">The sequence shown here is derived from an EMBL/GenBank/DDBJ whole genome shotgun (WGS) entry which is preliminary data.</text>
</comment>
<dbReference type="EMBL" id="JAJADQ010000017">
    <property type="protein sequence ID" value="MCB2380402.1"/>
    <property type="molecule type" value="Genomic_DNA"/>
</dbReference>
<evidence type="ECO:0000313" key="2">
    <source>
        <dbReference type="Proteomes" id="UP001165297"/>
    </source>
</evidence>
<organism evidence="1 2">
    <name type="scientific">Hymenobacter nitidus</name>
    <dbReference type="NCBI Taxonomy" id="2880929"/>
    <lineage>
        <taxon>Bacteria</taxon>
        <taxon>Pseudomonadati</taxon>
        <taxon>Bacteroidota</taxon>
        <taxon>Cytophagia</taxon>
        <taxon>Cytophagales</taxon>
        <taxon>Hymenobacteraceae</taxon>
        <taxon>Hymenobacter</taxon>
    </lineage>
</organism>
<protein>
    <submittedName>
        <fullName evidence="1">Uncharacterized protein</fullName>
    </submittedName>
</protein>
<dbReference type="RefSeq" id="WP_226190300.1">
    <property type="nucleotide sequence ID" value="NZ_JAJADQ010000017.1"/>
</dbReference>